<accession>A0A0P0X4Z8</accession>
<sequence>MSQGRQPEAAREMAWEQLHDDRRAALRALGMGLIMGGDLLCAELEYAITRVVSDRSRGGGGGGDGAGETVASVPPACCRAQEREEELEREEEEREEVREIRRPVRRDPRQWPLSMAFSLELRCPHPFCPLSLSRIIRIGD</sequence>
<dbReference type="Pfam" id="PF24472">
    <property type="entry name" value="ARM_KDM8_N"/>
    <property type="match status" value="1"/>
</dbReference>
<dbReference type="PaxDb" id="39947-A0A0P0X4Z8"/>
<feature type="region of interest" description="Disordered" evidence="1">
    <location>
        <begin position="54"/>
        <end position="103"/>
    </location>
</feature>
<dbReference type="SMR" id="A0A0P0X4Z8"/>
<protein>
    <submittedName>
        <fullName evidence="3">Os07g0239734 protein</fullName>
    </submittedName>
</protein>
<evidence type="ECO:0000313" key="3">
    <source>
        <dbReference type="EMBL" id="BAT00764.1"/>
    </source>
</evidence>
<organism evidence="3 4">
    <name type="scientific">Oryza sativa subsp. japonica</name>
    <name type="common">Rice</name>
    <dbReference type="NCBI Taxonomy" id="39947"/>
    <lineage>
        <taxon>Eukaryota</taxon>
        <taxon>Viridiplantae</taxon>
        <taxon>Streptophyta</taxon>
        <taxon>Embryophyta</taxon>
        <taxon>Tracheophyta</taxon>
        <taxon>Spermatophyta</taxon>
        <taxon>Magnoliopsida</taxon>
        <taxon>Liliopsida</taxon>
        <taxon>Poales</taxon>
        <taxon>Poaceae</taxon>
        <taxon>BOP clade</taxon>
        <taxon>Oryzoideae</taxon>
        <taxon>Oryzeae</taxon>
        <taxon>Oryzinae</taxon>
        <taxon>Oryza</taxon>
        <taxon>Oryza sativa</taxon>
    </lineage>
</organism>
<name>A0A0P0X4Z8_ORYSJ</name>
<dbReference type="Proteomes" id="UP000059680">
    <property type="component" value="Chromosome 7"/>
</dbReference>
<reference evidence="4" key="1">
    <citation type="journal article" date="2005" name="Nature">
        <title>The map-based sequence of the rice genome.</title>
        <authorList>
            <consortium name="International rice genome sequencing project (IRGSP)"/>
            <person name="Matsumoto T."/>
            <person name="Wu J."/>
            <person name="Kanamori H."/>
            <person name="Katayose Y."/>
            <person name="Fujisawa M."/>
            <person name="Namiki N."/>
            <person name="Mizuno H."/>
            <person name="Yamamoto K."/>
            <person name="Antonio B.A."/>
            <person name="Baba T."/>
            <person name="Sakata K."/>
            <person name="Nagamura Y."/>
            <person name="Aoki H."/>
            <person name="Arikawa K."/>
            <person name="Arita K."/>
            <person name="Bito T."/>
            <person name="Chiden Y."/>
            <person name="Fujitsuka N."/>
            <person name="Fukunaka R."/>
            <person name="Hamada M."/>
            <person name="Harada C."/>
            <person name="Hayashi A."/>
            <person name="Hijishita S."/>
            <person name="Honda M."/>
            <person name="Hosokawa S."/>
            <person name="Ichikawa Y."/>
            <person name="Idonuma A."/>
            <person name="Iijima M."/>
            <person name="Ikeda M."/>
            <person name="Ikeno M."/>
            <person name="Ito K."/>
            <person name="Ito S."/>
            <person name="Ito T."/>
            <person name="Ito Y."/>
            <person name="Ito Y."/>
            <person name="Iwabuchi A."/>
            <person name="Kamiya K."/>
            <person name="Karasawa W."/>
            <person name="Kurita K."/>
            <person name="Katagiri S."/>
            <person name="Kikuta A."/>
            <person name="Kobayashi H."/>
            <person name="Kobayashi N."/>
            <person name="Machita K."/>
            <person name="Maehara T."/>
            <person name="Masukawa M."/>
            <person name="Mizubayashi T."/>
            <person name="Mukai Y."/>
            <person name="Nagasaki H."/>
            <person name="Nagata Y."/>
            <person name="Naito S."/>
            <person name="Nakashima M."/>
            <person name="Nakama Y."/>
            <person name="Nakamichi Y."/>
            <person name="Nakamura M."/>
            <person name="Meguro A."/>
            <person name="Negishi M."/>
            <person name="Ohta I."/>
            <person name="Ohta T."/>
            <person name="Okamoto M."/>
            <person name="Ono N."/>
            <person name="Saji S."/>
            <person name="Sakaguchi M."/>
            <person name="Sakai K."/>
            <person name="Shibata M."/>
            <person name="Shimokawa T."/>
            <person name="Song J."/>
            <person name="Takazaki Y."/>
            <person name="Terasawa K."/>
            <person name="Tsugane M."/>
            <person name="Tsuji K."/>
            <person name="Ueda S."/>
            <person name="Waki K."/>
            <person name="Yamagata H."/>
            <person name="Yamamoto M."/>
            <person name="Yamamoto S."/>
            <person name="Yamane H."/>
            <person name="Yoshiki S."/>
            <person name="Yoshihara R."/>
            <person name="Yukawa K."/>
            <person name="Zhong H."/>
            <person name="Yano M."/>
            <person name="Yuan Q."/>
            <person name="Ouyang S."/>
            <person name="Liu J."/>
            <person name="Jones K.M."/>
            <person name="Gansberger K."/>
            <person name="Moffat K."/>
            <person name="Hill J."/>
            <person name="Bera J."/>
            <person name="Fadrosh D."/>
            <person name="Jin S."/>
            <person name="Johri S."/>
            <person name="Kim M."/>
            <person name="Overton L."/>
            <person name="Reardon M."/>
            <person name="Tsitrin T."/>
            <person name="Vuong H."/>
            <person name="Weaver B."/>
            <person name="Ciecko A."/>
            <person name="Tallon L."/>
            <person name="Jackson J."/>
            <person name="Pai G."/>
            <person name="Aken S.V."/>
            <person name="Utterback T."/>
            <person name="Reidmuller S."/>
            <person name="Feldblyum T."/>
            <person name="Hsiao J."/>
            <person name="Zismann V."/>
            <person name="Iobst S."/>
            <person name="de Vazeille A.R."/>
            <person name="Buell C.R."/>
            <person name="Ying K."/>
            <person name="Li Y."/>
            <person name="Lu T."/>
            <person name="Huang Y."/>
            <person name="Zhao Q."/>
            <person name="Feng Q."/>
            <person name="Zhang L."/>
            <person name="Zhu J."/>
            <person name="Weng Q."/>
            <person name="Mu J."/>
            <person name="Lu Y."/>
            <person name="Fan D."/>
            <person name="Liu Y."/>
            <person name="Guan J."/>
            <person name="Zhang Y."/>
            <person name="Yu S."/>
            <person name="Liu X."/>
            <person name="Zhang Y."/>
            <person name="Hong G."/>
            <person name="Han B."/>
            <person name="Choisne N."/>
            <person name="Demange N."/>
            <person name="Orjeda G."/>
            <person name="Samain S."/>
            <person name="Cattolico L."/>
            <person name="Pelletier E."/>
            <person name="Couloux A."/>
            <person name="Segurens B."/>
            <person name="Wincker P."/>
            <person name="D'Hont A."/>
            <person name="Scarpelli C."/>
            <person name="Weissenbach J."/>
            <person name="Salanoubat M."/>
            <person name="Quetier F."/>
            <person name="Yu Y."/>
            <person name="Kim H.R."/>
            <person name="Rambo T."/>
            <person name="Currie J."/>
            <person name="Collura K."/>
            <person name="Luo M."/>
            <person name="Yang T."/>
            <person name="Ammiraju J.S.S."/>
            <person name="Engler F."/>
            <person name="Soderlund C."/>
            <person name="Wing R.A."/>
            <person name="Palmer L.E."/>
            <person name="de la Bastide M."/>
            <person name="Spiegel L."/>
            <person name="Nascimento L."/>
            <person name="Zutavern T."/>
            <person name="O'Shaughnessy A."/>
            <person name="Dike S."/>
            <person name="Dedhia N."/>
            <person name="Preston R."/>
            <person name="Balija V."/>
            <person name="McCombie W.R."/>
            <person name="Chow T."/>
            <person name="Chen H."/>
            <person name="Chung M."/>
            <person name="Chen C."/>
            <person name="Shaw J."/>
            <person name="Wu H."/>
            <person name="Hsiao K."/>
            <person name="Chao Y."/>
            <person name="Chu M."/>
            <person name="Cheng C."/>
            <person name="Hour A."/>
            <person name="Lee P."/>
            <person name="Lin S."/>
            <person name="Lin Y."/>
            <person name="Liou J."/>
            <person name="Liu S."/>
            <person name="Hsing Y."/>
            <person name="Raghuvanshi S."/>
            <person name="Mohanty A."/>
            <person name="Bharti A.K."/>
            <person name="Gaur A."/>
            <person name="Gupta V."/>
            <person name="Kumar D."/>
            <person name="Ravi V."/>
            <person name="Vij S."/>
            <person name="Kapur A."/>
            <person name="Khurana P."/>
            <person name="Khurana P."/>
            <person name="Khurana J.P."/>
            <person name="Tyagi A.K."/>
            <person name="Gaikwad K."/>
            <person name="Singh A."/>
            <person name="Dalal V."/>
            <person name="Srivastava S."/>
            <person name="Dixit A."/>
            <person name="Pal A.K."/>
            <person name="Ghazi I.A."/>
            <person name="Yadav M."/>
            <person name="Pandit A."/>
            <person name="Bhargava A."/>
            <person name="Sureshbabu K."/>
            <person name="Batra K."/>
            <person name="Sharma T.R."/>
            <person name="Mohapatra T."/>
            <person name="Singh N.K."/>
            <person name="Messing J."/>
            <person name="Nelson A.B."/>
            <person name="Fuks G."/>
            <person name="Kavchok S."/>
            <person name="Keizer G."/>
            <person name="Linton E."/>
            <person name="Llaca V."/>
            <person name="Song R."/>
            <person name="Tanyolac B."/>
            <person name="Young S."/>
            <person name="Ho-Il K."/>
            <person name="Hahn J.H."/>
            <person name="Sangsakoo G."/>
            <person name="Vanavichit A."/>
            <person name="de Mattos Luiz.A.T."/>
            <person name="Zimmer P.D."/>
            <person name="Malone G."/>
            <person name="Dellagostin O."/>
            <person name="de Oliveira A.C."/>
            <person name="Bevan M."/>
            <person name="Bancroft I."/>
            <person name="Minx P."/>
            <person name="Cordum H."/>
            <person name="Wilson R."/>
            <person name="Cheng Z."/>
            <person name="Jin W."/>
            <person name="Jiang J."/>
            <person name="Leong S.A."/>
            <person name="Iwama H."/>
            <person name="Gojobori T."/>
            <person name="Itoh T."/>
            <person name="Niimura Y."/>
            <person name="Fujii Y."/>
            <person name="Habara T."/>
            <person name="Sakai H."/>
            <person name="Sato Y."/>
            <person name="Wilson G."/>
            <person name="Kumar K."/>
            <person name="McCouch S."/>
            <person name="Juretic N."/>
            <person name="Hoen D."/>
            <person name="Wright S."/>
            <person name="Bruskiewich R."/>
            <person name="Bureau T."/>
            <person name="Miyao A."/>
            <person name="Hirochika H."/>
            <person name="Nishikawa T."/>
            <person name="Kadowaki K."/>
            <person name="Sugiura M."/>
            <person name="Burr B."/>
            <person name="Sasaki T."/>
        </authorList>
    </citation>
    <scope>NUCLEOTIDE SEQUENCE [LARGE SCALE GENOMIC DNA]</scope>
    <source>
        <strain evidence="4">cv. Nipponbare</strain>
    </source>
</reference>
<dbReference type="InterPro" id="IPR056520">
    <property type="entry name" value="ARM_KDM8_N"/>
</dbReference>
<evidence type="ECO:0000313" key="4">
    <source>
        <dbReference type="Proteomes" id="UP000059680"/>
    </source>
</evidence>
<dbReference type="STRING" id="39947.A0A0P0X4Z8"/>
<keyword evidence="4" id="KW-1185">Reference proteome</keyword>
<dbReference type="AlphaFoldDB" id="A0A0P0X4Z8"/>
<proteinExistence type="predicted"/>
<evidence type="ECO:0000259" key="2">
    <source>
        <dbReference type="Pfam" id="PF24472"/>
    </source>
</evidence>
<reference evidence="3 4" key="2">
    <citation type="journal article" date="2013" name="Plant Cell Physiol.">
        <title>Rice Annotation Project Database (RAP-DB): an integrative and interactive database for rice genomics.</title>
        <authorList>
            <person name="Sakai H."/>
            <person name="Lee S.S."/>
            <person name="Tanaka T."/>
            <person name="Numa H."/>
            <person name="Kim J."/>
            <person name="Kawahara Y."/>
            <person name="Wakimoto H."/>
            <person name="Yang C.C."/>
            <person name="Iwamoto M."/>
            <person name="Abe T."/>
            <person name="Yamada Y."/>
            <person name="Muto A."/>
            <person name="Inokuchi H."/>
            <person name="Ikemura T."/>
            <person name="Matsumoto T."/>
            <person name="Sasaki T."/>
            <person name="Itoh T."/>
        </authorList>
    </citation>
    <scope>NUCLEOTIDE SEQUENCE [LARGE SCALE GENOMIC DNA]</scope>
    <source>
        <strain evidence="4">cv. Nipponbare</strain>
    </source>
</reference>
<feature type="domain" description="DM8" evidence="2">
    <location>
        <begin position="21"/>
        <end position="55"/>
    </location>
</feature>
<gene>
    <name evidence="3" type="ordered locus">Os07g0239734</name>
    <name evidence="3" type="ORF">OSNPB_070239734</name>
</gene>
<feature type="compositionally biased region" description="Acidic residues" evidence="1">
    <location>
        <begin position="83"/>
        <end position="94"/>
    </location>
</feature>
<dbReference type="EMBL" id="AP014963">
    <property type="protein sequence ID" value="BAT00764.1"/>
    <property type="molecule type" value="Genomic_DNA"/>
</dbReference>
<evidence type="ECO:0000256" key="1">
    <source>
        <dbReference type="SAM" id="MobiDB-lite"/>
    </source>
</evidence>
<dbReference type="InParanoid" id="A0A0P0X4Z8"/>
<reference evidence="3 4" key="3">
    <citation type="journal article" date="2013" name="Rice">
        <title>Improvement of the Oryza sativa Nipponbare reference genome using next generation sequence and optical map data.</title>
        <authorList>
            <person name="Kawahara Y."/>
            <person name="de la Bastide M."/>
            <person name="Hamilton J.P."/>
            <person name="Kanamori H."/>
            <person name="McCombie W.R."/>
            <person name="Ouyang S."/>
            <person name="Schwartz D.C."/>
            <person name="Tanaka T."/>
            <person name="Wu J."/>
            <person name="Zhou S."/>
            <person name="Childs K.L."/>
            <person name="Davidson R.M."/>
            <person name="Lin H."/>
            <person name="Quesada-Ocampo L."/>
            <person name="Vaillancourt B."/>
            <person name="Sakai H."/>
            <person name="Lee S.S."/>
            <person name="Kim J."/>
            <person name="Numa H."/>
            <person name="Itoh T."/>
            <person name="Buell C.R."/>
            <person name="Matsumoto T."/>
        </authorList>
    </citation>
    <scope>NUCLEOTIDE SEQUENCE [LARGE SCALE GENOMIC DNA]</scope>
    <source>
        <strain evidence="4">cv. Nipponbare</strain>
    </source>
</reference>